<reference evidence="9 10" key="1">
    <citation type="submission" date="2023-04" db="EMBL/GenBank/DDBJ databases">
        <title>Spirochaete genome identified in red abalone sample constitutes a novel genus.</title>
        <authorList>
            <person name="Sharma S.P."/>
            <person name="Purcell C.M."/>
            <person name="Hyde J.R."/>
            <person name="Severin A.J."/>
        </authorList>
    </citation>
    <scope>NUCLEOTIDE SEQUENCE [LARGE SCALE GENOMIC DNA]</scope>
    <source>
        <strain evidence="9 10">SP-2023</strain>
    </source>
</reference>
<keyword evidence="10" id="KW-1185">Reference proteome</keyword>
<dbReference type="PRINTS" id="PR00100">
    <property type="entry name" value="AOTCASE"/>
</dbReference>
<dbReference type="InterPro" id="IPR002801">
    <property type="entry name" value="Asp_carbamoylTrfase_reg"/>
</dbReference>
<protein>
    <recommendedName>
        <fullName evidence="5">Aspartate carbamoyltransferase</fullName>
        <ecNumber evidence="5">2.1.3.2</ecNumber>
    </recommendedName>
</protein>
<evidence type="ECO:0000256" key="1">
    <source>
        <dbReference type="ARBA" id="ARBA00022679"/>
    </source>
</evidence>
<dbReference type="PROSITE" id="PS00097">
    <property type="entry name" value="CARBAMOYLTRANSFERASE"/>
    <property type="match status" value="1"/>
</dbReference>
<evidence type="ECO:0000259" key="8">
    <source>
        <dbReference type="Pfam" id="PF02748"/>
    </source>
</evidence>
<name>A0ABY8MK11_9SPIO</name>
<dbReference type="Gene3D" id="3.30.70.140">
    <property type="entry name" value="Aspartate carbamoyltransferase regulatory subunit, N-terminal domain"/>
    <property type="match status" value="1"/>
</dbReference>
<evidence type="ECO:0000256" key="2">
    <source>
        <dbReference type="ARBA" id="ARBA00022723"/>
    </source>
</evidence>
<evidence type="ECO:0000256" key="5">
    <source>
        <dbReference type="NCBIfam" id="TIGR00670"/>
    </source>
</evidence>
<dbReference type="SUPFAM" id="SSF54893">
    <property type="entry name" value="Aspartate carbamoyltransferase, Regulatory-chain, N-terminal domain"/>
    <property type="match status" value="1"/>
</dbReference>
<evidence type="ECO:0000259" key="6">
    <source>
        <dbReference type="Pfam" id="PF01948"/>
    </source>
</evidence>
<evidence type="ECO:0000256" key="3">
    <source>
        <dbReference type="ARBA" id="ARBA00022833"/>
    </source>
</evidence>
<dbReference type="Gene3D" id="3.40.50.1370">
    <property type="entry name" value="Aspartate/ornithine carbamoyltransferase"/>
    <property type="match status" value="2"/>
</dbReference>
<keyword evidence="3" id="KW-0862">Zinc</keyword>
<feature type="domain" description="Aspartate carbamoyltransferase regulatory subunit N-terminal" evidence="6">
    <location>
        <begin position="387"/>
        <end position="485"/>
    </location>
</feature>
<dbReference type="PANTHER" id="PTHR35805:SF1">
    <property type="entry name" value="ASPARTATE CARBAMOYLTRANSFERASE REGULATORY CHAIN"/>
    <property type="match status" value="1"/>
</dbReference>
<dbReference type="InterPro" id="IPR020545">
    <property type="entry name" value="Asp_carbamoyltransf_reg_N"/>
</dbReference>
<dbReference type="Pfam" id="PF02748">
    <property type="entry name" value="PyrI_C"/>
    <property type="match status" value="1"/>
</dbReference>
<evidence type="ECO:0000313" key="10">
    <source>
        <dbReference type="Proteomes" id="UP001228690"/>
    </source>
</evidence>
<dbReference type="SUPFAM" id="SSF53671">
    <property type="entry name" value="Aspartate/ornithine carbamoyltransferase"/>
    <property type="match status" value="1"/>
</dbReference>
<dbReference type="Proteomes" id="UP001228690">
    <property type="component" value="Chromosome"/>
</dbReference>
<keyword evidence="2" id="KW-0479">Metal-binding</keyword>
<evidence type="ECO:0000259" key="7">
    <source>
        <dbReference type="Pfam" id="PF02729"/>
    </source>
</evidence>
<dbReference type="InterPro" id="IPR002082">
    <property type="entry name" value="Asp_carbamoyltransf"/>
</dbReference>
<dbReference type="Pfam" id="PF02729">
    <property type="entry name" value="OTCace_N"/>
    <property type="match status" value="1"/>
</dbReference>
<dbReference type="Pfam" id="PF01948">
    <property type="entry name" value="PyrI"/>
    <property type="match status" value="1"/>
</dbReference>
<dbReference type="InterPro" id="IPR036901">
    <property type="entry name" value="Asp/Orn_carbamoylTrfase_sf"/>
</dbReference>
<dbReference type="NCBIfam" id="TIGR00670">
    <property type="entry name" value="asp_carb_tr"/>
    <property type="match status" value="1"/>
</dbReference>
<gene>
    <name evidence="9" type="primary">pyrB</name>
    <name evidence="9" type="ORF">P0082_02250</name>
</gene>
<dbReference type="GO" id="GO:0004070">
    <property type="term" value="F:aspartate carbamoyltransferase activity"/>
    <property type="evidence" value="ECO:0007669"/>
    <property type="project" value="UniProtKB-EC"/>
</dbReference>
<organism evidence="9 10">
    <name type="scientific">Candidatus Haliotispira prima</name>
    <dbReference type="NCBI Taxonomy" id="3034016"/>
    <lineage>
        <taxon>Bacteria</taxon>
        <taxon>Pseudomonadati</taxon>
        <taxon>Spirochaetota</taxon>
        <taxon>Spirochaetia</taxon>
        <taxon>Spirochaetales</taxon>
        <taxon>Spirochaetaceae</taxon>
        <taxon>Candidatus Haliotispira</taxon>
    </lineage>
</organism>
<dbReference type="InterPro" id="IPR020542">
    <property type="entry name" value="Asp_carbamoyltrfase_reg_C"/>
</dbReference>
<dbReference type="InterPro" id="IPR006130">
    <property type="entry name" value="Asp/Orn_carbamoylTrfase"/>
</dbReference>
<keyword evidence="4" id="KW-0665">Pyrimidine biosynthesis</keyword>
<dbReference type="RefSeq" id="WP_326927891.1">
    <property type="nucleotide sequence ID" value="NZ_CP123443.1"/>
</dbReference>
<evidence type="ECO:0000256" key="4">
    <source>
        <dbReference type="ARBA" id="ARBA00022975"/>
    </source>
</evidence>
<accession>A0ABY8MK11</accession>
<proteinExistence type="predicted"/>
<dbReference type="EMBL" id="CP123443">
    <property type="protein sequence ID" value="WGK69705.1"/>
    <property type="molecule type" value="Genomic_DNA"/>
</dbReference>
<dbReference type="EC" id="2.1.3.2" evidence="5"/>
<dbReference type="InterPro" id="IPR036793">
    <property type="entry name" value="Asp_carbatrfase_reg_N_sf"/>
</dbReference>
<keyword evidence="1 9" id="KW-0808">Transferase</keyword>
<feature type="domain" description="Aspartate carbamoyltransferase regulatory subunit C-terminal" evidence="8">
    <location>
        <begin position="490"/>
        <end position="540"/>
    </location>
</feature>
<evidence type="ECO:0000313" key="9">
    <source>
        <dbReference type="EMBL" id="WGK69705.1"/>
    </source>
</evidence>
<dbReference type="InterPro" id="IPR006132">
    <property type="entry name" value="Asp/Orn_carbamoyltranf_P-bd"/>
</dbReference>
<dbReference type="PRINTS" id="PR00101">
    <property type="entry name" value="ATCASE"/>
</dbReference>
<dbReference type="PANTHER" id="PTHR35805">
    <property type="entry name" value="ASPARTATE CARBAMOYLTRANSFERASE REGULATORY CHAIN"/>
    <property type="match status" value="1"/>
</dbReference>
<dbReference type="InterPro" id="IPR036792">
    <property type="entry name" value="Asp_carbatrfase_reg_C_sf"/>
</dbReference>
<dbReference type="SUPFAM" id="SSF57825">
    <property type="entry name" value="Aspartate carbamoyltransferase, Regulatory-chain, C-terminal domain"/>
    <property type="match status" value="1"/>
</dbReference>
<feature type="domain" description="Aspartate/ornithine carbamoyltransferase carbamoyl-P binding" evidence="7">
    <location>
        <begin position="13"/>
        <end position="171"/>
    </location>
</feature>
<sequence length="543" mass="63043">MADSITNSWFQKSISVIADCSLEERKYLFQQSRILKEAMQEQNEEVLDRFRISDPSFGIYEIFLEDSTRTRESFRNAAKFLRVNVSDMISGSSSLNKSESFRDTFHTLIGYSNHIFIVRSKQEGLCRWLAKSSKVYCGRMGTAFIPSFVNGGDGEHEHPTQELYDDFTFLEDLQWNYDKIHVALIGDLLHNRTIHSKINGLQIFNEVEVDLIAPGEMGLPRSYYQIMAEKVCNIRIFASLDEYLEQKHVAPMWYFTRLQLERMDEMILRREGELRYSVTLRPDHLPVLQKLQDEQNCKIKFYHPMPRHKQFPVIPTFLDNTPYNGWERQSANGLIVRITLLALIAGRCPPPVGLLPREETESKPVKSYEELPILDSGRPKVYSEGLRPIRNGIVIDHILRGSSPPEIRCHMRRITELMGLDRYRGGQWVGSSHKDSHIKAIYKGLIFVPEAKPFSPEQLRKLSAIAPHITINYIQDGQVQSKYRLLQPPRIYGFSETRCRNRNCISHESHHEGVDSEFSHTVEDNFICIYCHTGHNFQEIWNV</sequence>